<sequence length="410" mass="45426">MVPLLDTAVPVLLARIGNYPLHHGSLGVVRTVGRLGVPVHAVVEDRFTPVALSRHLTSRIVWPTTGREEPEWLADGLLSIGRAIGTRCVAVPTDDEAAILLAEHAHRLRECFLIPSVPAHLPRLLACKAGLHRICTEADVPSPRSRAPESRDELVDAGRELGYPLVLKNLAPFSRLRTPAVSGTTTVVSSERAMLDRFPKAAPPPVLVQEYIPRQQAEDWITHIYCGAGGVPRALFTGLKLRSWPPYAGMTARAVALRNSELARLAERLCRRIGYSGLADLDWRYDRRDGQYKLVDFNPRTGAQFRLFENVHGVDVVRAMHLDLTGRDVPDGAQAEGRVFVAGQLDLASVAAWLRHERRLPPDLLSERPTERAWLCRDDLLPAAAETIRFTALVTWRLLRPARSGLTGHR</sequence>
<organism evidence="3 4">
    <name type="scientific">Streptomyces populi</name>
    <dbReference type="NCBI Taxonomy" id="2058924"/>
    <lineage>
        <taxon>Bacteria</taxon>
        <taxon>Bacillati</taxon>
        <taxon>Actinomycetota</taxon>
        <taxon>Actinomycetes</taxon>
        <taxon>Kitasatosporales</taxon>
        <taxon>Streptomycetaceae</taxon>
        <taxon>Streptomyces</taxon>
    </lineage>
</organism>
<protein>
    <submittedName>
        <fullName evidence="3">ATP-grasp domain-containing protein</fullName>
    </submittedName>
</protein>
<keyword evidence="4" id="KW-1185">Reference proteome</keyword>
<gene>
    <name evidence="3" type="ORF">CW362_25480</name>
</gene>
<evidence type="ECO:0000313" key="3">
    <source>
        <dbReference type="EMBL" id="PKT70233.1"/>
    </source>
</evidence>
<name>A0A2I0SJW9_9ACTN</name>
<dbReference type="Gene3D" id="3.30.470.20">
    <property type="entry name" value="ATP-grasp fold, B domain"/>
    <property type="match status" value="1"/>
</dbReference>
<proteinExistence type="predicted"/>
<feature type="domain" description="ATP-grasp" evidence="2">
    <location>
        <begin position="132"/>
        <end position="325"/>
    </location>
</feature>
<dbReference type="AlphaFoldDB" id="A0A2I0SJW9"/>
<dbReference type="OrthoDB" id="5483448at2"/>
<dbReference type="EMBL" id="PJOS01000055">
    <property type="protein sequence ID" value="PKT70233.1"/>
    <property type="molecule type" value="Genomic_DNA"/>
</dbReference>
<evidence type="ECO:0000313" key="4">
    <source>
        <dbReference type="Proteomes" id="UP000236178"/>
    </source>
</evidence>
<dbReference type="GO" id="GO:0046872">
    <property type="term" value="F:metal ion binding"/>
    <property type="evidence" value="ECO:0007669"/>
    <property type="project" value="InterPro"/>
</dbReference>
<dbReference type="PROSITE" id="PS50975">
    <property type="entry name" value="ATP_GRASP"/>
    <property type="match status" value="1"/>
</dbReference>
<dbReference type="GO" id="GO:0005524">
    <property type="term" value="F:ATP binding"/>
    <property type="evidence" value="ECO:0007669"/>
    <property type="project" value="UniProtKB-UniRule"/>
</dbReference>
<reference evidence="3 4" key="1">
    <citation type="submission" date="2017-12" db="EMBL/GenBank/DDBJ databases">
        <title>Streptomyces populusis sp. nov., a novel endophytic actinobacterium isolated from stems of Populus adenopoda Maxim.</title>
        <authorList>
            <person name="Wang Z."/>
        </authorList>
    </citation>
    <scope>NUCLEOTIDE SEQUENCE [LARGE SCALE GENOMIC DNA]</scope>
    <source>
        <strain evidence="3 4">A249</strain>
    </source>
</reference>
<comment type="caution">
    <text evidence="3">The sequence shown here is derived from an EMBL/GenBank/DDBJ whole genome shotgun (WGS) entry which is preliminary data.</text>
</comment>
<dbReference type="SUPFAM" id="SSF56059">
    <property type="entry name" value="Glutathione synthetase ATP-binding domain-like"/>
    <property type="match status" value="1"/>
</dbReference>
<dbReference type="Proteomes" id="UP000236178">
    <property type="component" value="Unassembled WGS sequence"/>
</dbReference>
<accession>A0A2I0SJW9</accession>
<keyword evidence="1" id="KW-0547">Nucleotide-binding</keyword>
<dbReference type="InterPro" id="IPR011761">
    <property type="entry name" value="ATP-grasp"/>
</dbReference>
<evidence type="ECO:0000256" key="1">
    <source>
        <dbReference type="PROSITE-ProRule" id="PRU00409"/>
    </source>
</evidence>
<keyword evidence="1" id="KW-0067">ATP-binding</keyword>
<evidence type="ECO:0000259" key="2">
    <source>
        <dbReference type="PROSITE" id="PS50975"/>
    </source>
</evidence>